<dbReference type="InterPro" id="IPR050921">
    <property type="entry name" value="T4SS_GSP_E_ATPase"/>
</dbReference>
<dbReference type="EMBL" id="BARS01055977">
    <property type="protein sequence ID" value="GAG50615.1"/>
    <property type="molecule type" value="Genomic_DNA"/>
</dbReference>
<name>X0Y4D5_9ZZZZ</name>
<comment type="caution">
    <text evidence="3">The sequence shown here is derived from an EMBL/GenBank/DDBJ whole genome shotgun (WGS) entry which is preliminary data.</text>
</comment>
<evidence type="ECO:0000313" key="3">
    <source>
        <dbReference type="EMBL" id="GAG50615.1"/>
    </source>
</evidence>
<dbReference type="PANTHER" id="PTHR30486:SF16">
    <property type="entry name" value="TWITCHING MOTILITY PROTEIN PILT"/>
    <property type="match status" value="1"/>
</dbReference>
<sequence>EVGADTPGFLEALRRALRQDPDVIMVGELRDLETVKTGLRAADTGHVVYSTMHTTNAAQTVQRMIALFPPNERELLLTQLASNLAAVISQRLARTRDGKGLIPVLEVLRTSPVVRKMIMENRPSALPQAMANREQGMQLFDVHLAALFKAQVVSEAEALRLASNQEALALAMRGITSADTQPGLVR</sequence>
<evidence type="ECO:0000259" key="2">
    <source>
        <dbReference type="PROSITE" id="PS00662"/>
    </source>
</evidence>
<dbReference type="Pfam" id="PF00437">
    <property type="entry name" value="T2SSE"/>
    <property type="match status" value="1"/>
</dbReference>
<evidence type="ECO:0000256" key="1">
    <source>
        <dbReference type="ARBA" id="ARBA00006611"/>
    </source>
</evidence>
<accession>X0Y4D5</accession>
<comment type="similarity">
    <text evidence="1">Belongs to the GSP E family.</text>
</comment>
<proteinExistence type="inferred from homology"/>
<dbReference type="InterPro" id="IPR027417">
    <property type="entry name" value="P-loop_NTPase"/>
</dbReference>
<dbReference type="AlphaFoldDB" id="X0Y4D5"/>
<organism evidence="3">
    <name type="scientific">marine sediment metagenome</name>
    <dbReference type="NCBI Taxonomy" id="412755"/>
    <lineage>
        <taxon>unclassified sequences</taxon>
        <taxon>metagenomes</taxon>
        <taxon>ecological metagenomes</taxon>
    </lineage>
</organism>
<protein>
    <recommendedName>
        <fullName evidence="2">Bacterial type II secretion system protein E domain-containing protein</fullName>
    </recommendedName>
</protein>
<dbReference type="PANTHER" id="PTHR30486">
    <property type="entry name" value="TWITCHING MOTILITY PROTEIN PILT"/>
    <property type="match status" value="1"/>
</dbReference>
<reference evidence="3" key="1">
    <citation type="journal article" date="2014" name="Front. Microbiol.">
        <title>High frequency of phylogenetically diverse reductive dehalogenase-homologous genes in deep subseafloor sedimentary metagenomes.</title>
        <authorList>
            <person name="Kawai M."/>
            <person name="Futagami T."/>
            <person name="Toyoda A."/>
            <person name="Takaki Y."/>
            <person name="Nishi S."/>
            <person name="Hori S."/>
            <person name="Arai W."/>
            <person name="Tsubouchi T."/>
            <person name="Morono Y."/>
            <person name="Uchiyama I."/>
            <person name="Ito T."/>
            <person name="Fujiyama A."/>
            <person name="Inagaki F."/>
            <person name="Takami H."/>
        </authorList>
    </citation>
    <scope>NUCLEOTIDE SEQUENCE</scope>
    <source>
        <strain evidence="3">Expedition CK06-06</strain>
    </source>
</reference>
<dbReference type="InterPro" id="IPR001482">
    <property type="entry name" value="T2SS/T4SS_dom"/>
</dbReference>
<dbReference type="SUPFAM" id="SSF52540">
    <property type="entry name" value="P-loop containing nucleoside triphosphate hydrolases"/>
    <property type="match status" value="1"/>
</dbReference>
<feature type="non-terminal residue" evidence="3">
    <location>
        <position position="1"/>
    </location>
</feature>
<dbReference type="PROSITE" id="PS00662">
    <property type="entry name" value="T2SP_E"/>
    <property type="match status" value="1"/>
</dbReference>
<gene>
    <name evidence="3" type="ORF">S01H1_82561</name>
</gene>
<dbReference type="Gene3D" id="3.40.50.300">
    <property type="entry name" value="P-loop containing nucleotide triphosphate hydrolases"/>
    <property type="match status" value="1"/>
</dbReference>
<dbReference type="GO" id="GO:0016887">
    <property type="term" value="F:ATP hydrolysis activity"/>
    <property type="evidence" value="ECO:0007669"/>
    <property type="project" value="InterPro"/>
</dbReference>
<feature type="domain" description="Bacterial type II secretion system protein E" evidence="2">
    <location>
        <begin position="17"/>
        <end position="31"/>
    </location>
</feature>